<dbReference type="EMBL" id="JX111509">
    <property type="protein sequence ID" value="AGG36043.1"/>
    <property type="molecule type" value="Genomic_DNA"/>
</dbReference>
<dbReference type="EMBL" id="JX111517">
    <property type="protein sequence ID" value="AGG36051.1"/>
    <property type="molecule type" value="Genomic_DNA"/>
</dbReference>
<evidence type="ECO:0000313" key="5">
    <source>
        <dbReference type="EMBL" id="AGG36036.1"/>
    </source>
</evidence>
<dbReference type="EMBL" id="JX111518">
    <property type="protein sequence ID" value="AGG36052.1"/>
    <property type="molecule type" value="Genomic_DNA"/>
</dbReference>
<evidence type="ECO:0000313" key="16">
    <source>
        <dbReference type="EMBL" id="AGG36049.1"/>
    </source>
</evidence>
<evidence type="ECO:0000313" key="11">
    <source>
        <dbReference type="EMBL" id="AGG36043.1"/>
    </source>
</evidence>
<evidence type="ECO:0000313" key="13">
    <source>
        <dbReference type="EMBL" id="AGG36046.1"/>
    </source>
</evidence>
<evidence type="ECO:0000313" key="19">
    <source>
        <dbReference type="EMBL" id="AGG36052.1"/>
    </source>
</evidence>
<evidence type="ECO:0000313" key="14">
    <source>
        <dbReference type="EMBL" id="AGG36047.1"/>
    </source>
</evidence>
<name>X2C230_JATCU</name>
<dbReference type="EMBL" id="JX111515">
    <property type="protein sequence ID" value="AGG36049.1"/>
    <property type="molecule type" value="Genomic_DNA"/>
</dbReference>
<evidence type="ECO:0000313" key="17">
    <source>
        <dbReference type="EMBL" id="AGG36050.1"/>
    </source>
</evidence>
<evidence type="ECO:0000313" key="8">
    <source>
        <dbReference type="EMBL" id="AGG36039.1"/>
    </source>
</evidence>
<dbReference type="AlphaFoldDB" id="X2C230"/>
<evidence type="ECO:0000313" key="12">
    <source>
        <dbReference type="EMBL" id="AGG36045.1"/>
    </source>
</evidence>
<evidence type="ECO:0000313" key="20">
    <source>
        <dbReference type="EMBL" id="AGG36053.1"/>
    </source>
</evidence>
<feature type="non-terminal residue" evidence="6">
    <location>
        <position position="1"/>
    </location>
</feature>
<feature type="domain" description="Aminoglycoside phosphotransferase" evidence="1">
    <location>
        <begin position="2"/>
        <end position="43"/>
    </location>
</feature>
<dbReference type="EMBL" id="JX111519">
    <property type="protein sequence ID" value="AGG36053.1"/>
    <property type="molecule type" value="Genomic_DNA"/>
</dbReference>
<evidence type="ECO:0000313" key="18">
    <source>
        <dbReference type="EMBL" id="AGG36051.1"/>
    </source>
</evidence>
<dbReference type="EMBL" id="JX111508">
    <property type="protein sequence ID" value="AGG36042.1"/>
    <property type="molecule type" value="Genomic_DNA"/>
</dbReference>
<proteinExistence type="predicted"/>
<dbReference type="EMBL" id="JX111499">
    <property type="protein sequence ID" value="AGG36033.1"/>
    <property type="molecule type" value="Genomic_DNA"/>
</dbReference>
<dbReference type="EMBL" id="JX111501">
    <property type="protein sequence ID" value="AGG36035.1"/>
    <property type="molecule type" value="Genomic_DNA"/>
</dbReference>
<dbReference type="EMBL" id="JX111512">
    <property type="protein sequence ID" value="AGG36046.1"/>
    <property type="molecule type" value="Genomic_DNA"/>
</dbReference>
<feature type="non-terminal residue" evidence="6">
    <location>
        <position position="51"/>
    </location>
</feature>
<evidence type="ECO:0000313" key="4">
    <source>
        <dbReference type="EMBL" id="AGG36035.1"/>
    </source>
</evidence>
<dbReference type="Pfam" id="PF01636">
    <property type="entry name" value="APH"/>
    <property type="match status" value="1"/>
</dbReference>
<dbReference type="EMBL" id="JX111503">
    <property type="protein sequence ID" value="AGG36037.1"/>
    <property type="molecule type" value="Genomic_DNA"/>
</dbReference>
<dbReference type="Gene3D" id="3.30.200.20">
    <property type="entry name" value="Phosphorylase Kinase, domain 1"/>
    <property type="match status" value="1"/>
</dbReference>
<evidence type="ECO:0000313" key="10">
    <source>
        <dbReference type="EMBL" id="AGG36042.1"/>
    </source>
</evidence>
<dbReference type="EMBL" id="JX111513">
    <property type="protein sequence ID" value="AGG36047.1"/>
    <property type="molecule type" value="Genomic_DNA"/>
</dbReference>
<protein>
    <submittedName>
        <fullName evidence="6">Acyl-CoA dehydrogenase</fullName>
    </submittedName>
</protein>
<dbReference type="EMBL" id="JX111504">
    <property type="protein sequence ID" value="AGG36038.1"/>
    <property type="molecule type" value="Genomic_DNA"/>
</dbReference>
<evidence type="ECO:0000313" key="2">
    <source>
        <dbReference type="EMBL" id="AGG36032.1"/>
    </source>
</evidence>
<evidence type="ECO:0000259" key="1">
    <source>
        <dbReference type="Pfam" id="PF01636"/>
    </source>
</evidence>
<evidence type="ECO:0000313" key="15">
    <source>
        <dbReference type="EMBL" id="AGG36048.1"/>
    </source>
</evidence>
<dbReference type="SUPFAM" id="SSF56112">
    <property type="entry name" value="Protein kinase-like (PK-like)"/>
    <property type="match status" value="1"/>
</dbReference>
<dbReference type="EMBL" id="JX111514">
    <property type="protein sequence ID" value="AGG36048.1"/>
    <property type="molecule type" value="Genomic_DNA"/>
</dbReference>
<gene>
    <name evidence="6" type="primary">CAD</name>
</gene>
<dbReference type="InterPro" id="IPR002575">
    <property type="entry name" value="Aminoglycoside_PTrfase"/>
</dbReference>
<reference evidence="6" key="1">
    <citation type="submission" date="2012-05" db="EMBL/GenBank/DDBJ databases">
        <title>Jatropha seeds as a renewable source of biodiesel: genotyping clones of oil-rich cultivars and cloning genes for fatty acid biosynthesis.</title>
        <authorList>
            <person name="Ambrosi D.G."/>
            <person name="Galla G."/>
            <person name="Collani S."/>
            <person name="Purelli M."/>
            <person name="Barbi T."/>
            <person name="Fabbri A."/>
            <person name="Barcaccia G."/>
        </authorList>
    </citation>
    <scope>NUCLEOTIDE SEQUENCE</scope>
    <source>
        <strain evidence="2">BER3</strain>
        <strain evidence="3">CHH2</strain>
        <strain evidence="4">CL7.2</strain>
        <strain evidence="5">CL7.3</strain>
        <strain evidence="6">CL9.2</strain>
        <strain evidence="7">COI1</strain>
        <strain evidence="8">HNHN1</strain>
        <strain evidence="9">KAK2</strain>
        <strain evidence="10">MAL1</strain>
        <strain evidence="11">MXMIX3</strain>
        <strain evidence="12">MXMO2</strain>
        <strain evidence="13">MXOA1</strain>
        <strain evidence="14">MXOA2</strain>
        <strain evidence="15">MXZA1</strain>
        <strain evidence="16">MXZA2</strain>
        <strain evidence="17">SLK1</strain>
        <strain evidence="18">TOG1</strain>
        <strain evidence="19">UDA1</strain>
        <strain evidence="20">WA1</strain>
    </source>
</reference>
<dbReference type="EMBL" id="JX111511">
    <property type="protein sequence ID" value="AGG36045.1"/>
    <property type="molecule type" value="Genomic_DNA"/>
</dbReference>
<dbReference type="EMBL" id="JX111498">
    <property type="protein sequence ID" value="AGG36032.1"/>
    <property type="molecule type" value="Genomic_DNA"/>
</dbReference>
<evidence type="ECO:0000313" key="6">
    <source>
        <dbReference type="EMBL" id="AGG36037.1"/>
    </source>
</evidence>
<sequence>VLRALGEHTRVPVPKVFCLCTDPSIIGTAFYIMEYLEGRIFIDPKPMASTS</sequence>
<organism evidence="6">
    <name type="scientific">Jatropha curcas</name>
    <name type="common">Barbados nut</name>
    <dbReference type="NCBI Taxonomy" id="180498"/>
    <lineage>
        <taxon>Eukaryota</taxon>
        <taxon>Viridiplantae</taxon>
        <taxon>Streptophyta</taxon>
        <taxon>Embryophyta</taxon>
        <taxon>Tracheophyta</taxon>
        <taxon>Spermatophyta</taxon>
        <taxon>Magnoliopsida</taxon>
        <taxon>eudicotyledons</taxon>
        <taxon>Gunneridae</taxon>
        <taxon>Pentapetalae</taxon>
        <taxon>rosids</taxon>
        <taxon>fabids</taxon>
        <taxon>Malpighiales</taxon>
        <taxon>Euphorbiaceae</taxon>
        <taxon>Crotonoideae</taxon>
        <taxon>Jatropheae</taxon>
        <taxon>Jatropha</taxon>
    </lineage>
</organism>
<accession>X2C230</accession>
<evidence type="ECO:0000313" key="9">
    <source>
        <dbReference type="EMBL" id="AGG36041.1"/>
    </source>
</evidence>
<dbReference type="EMBL" id="JX111505">
    <property type="protein sequence ID" value="AGG36039.1"/>
    <property type="molecule type" value="Genomic_DNA"/>
</dbReference>
<dbReference type="EMBL" id="JX111507">
    <property type="protein sequence ID" value="AGG36041.1"/>
    <property type="molecule type" value="Genomic_DNA"/>
</dbReference>
<evidence type="ECO:0000313" key="3">
    <source>
        <dbReference type="EMBL" id="AGG36033.1"/>
    </source>
</evidence>
<dbReference type="EMBL" id="JX111516">
    <property type="protein sequence ID" value="AGG36050.1"/>
    <property type="molecule type" value="Genomic_DNA"/>
</dbReference>
<evidence type="ECO:0000313" key="7">
    <source>
        <dbReference type="EMBL" id="AGG36038.1"/>
    </source>
</evidence>
<dbReference type="EMBL" id="JX111502">
    <property type="protein sequence ID" value="AGG36036.1"/>
    <property type="molecule type" value="Genomic_DNA"/>
</dbReference>
<dbReference type="InterPro" id="IPR011009">
    <property type="entry name" value="Kinase-like_dom_sf"/>
</dbReference>